<dbReference type="AlphaFoldDB" id="A0ABD5P8D4"/>
<dbReference type="RefSeq" id="WP_267622577.1">
    <property type="nucleotide sequence ID" value="NZ_JAODIW010000006.1"/>
</dbReference>
<dbReference type="PANTHER" id="PTHR36529:SF1">
    <property type="entry name" value="GLYCOSYLTRANSFERASE"/>
    <property type="match status" value="1"/>
</dbReference>
<dbReference type="InterPro" id="IPR029044">
    <property type="entry name" value="Nucleotide-diphossugar_trans"/>
</dbReference>
<keyword evidence="2" id="KW-1185">Reference proteome</keyword>
<proteinExistence type="predicted"/>
<dbReference type="Proteomes" id="UP001595921">
    <property type="component" value="Unassembled WGS sequence"/>
</dbReference>
<accession>A0ABD5P8D4</accession>
<evidence type="ECO:0000313" key="2">
    <source>
        <dbReference type="Proteomes" id="UP001595921"/>
    </source>
</evidence>
<name>A0ABD5P8D4_9EURY</name>
<comment type="caution">
    <text evidence="1">The sequence shown here is derived from an EMBL/GenBank/DDBJ whole genome shotgun (WGS) entry which is preliminary data.</text>
</comment>
<dbReference type="InterPro" id="IPR018641">
    <property type="entry name" value="Trfase_1_rSAM/seldom-assoc"/>
</dbReference>
<organism evidence="1 2">
    <name type="scientific">Halobium salinum</name>
    <dbReference type="NCBI Taxonomy" id="1364940"/>
    <lineage>
        <taxon>Archaea</taxon>
        <taxon>Methanobacteriati</taxon>
        <taxon>Methanobacteriota</taxon>
        <taxon>Stenosarchaea group</taxon>
        <taxon>Halobacteria</taxon>
        <taxon>Halobacteriales</taxon>
        <taxon>Haloferacaceae</taxon>
        <taxon>Halobium</taxon>
    </lineage>
</organism>
<evidence type="ECO:0008006" key="3">
    <source>
        <dbReference type="Google" id="ProtNLM"/>
    </source>
</evidence>
<dbReference type="PANTHER" id="PTHR36529">
    <property type="entry name" value="SLL1095 PROTEIN"/>
    <property type="match status" value="1"/>
</dbReference>
<protein>
    <recommendedName>
        <fullName evidence="3">DUF2064 domain-containing protein</fullName>
    </recommendedName>
</protein>
<gene>
    <name evidence="1" type="ORF">ACFO0N_04055</name>
</gene>
<evidence type="ECO:0000313" key="1">
    <source>
        <dbReference type="EMBL" id="MFC4357122.1"/>
    </source>
</evidence>
<sequence>MTVIAVLASPPRPGLVLPELAADGPLTESEAAKLYAAMLRDTFAAVDNSGGDLLVNYRADEGLPEEYAAGDDEESAEAELRALVADELGGTGDARFEVQVGSSFAARAGNTVTHLLRDESVASAAVVRGTAPFLFRSVVDSAAMKLRRSPVVLGPSTEGRTYYAGFTEPIDFDGAFAVPELETLTTRAADAGHAADFLQTVPTLERPEDLTTVLPLLESRVAAERIVPVNTATCVRDLGLQVVDGDDGPEVVRADN</sequence>
<dbReference type="EMBL" id="JBHSDS010000003">
    <property type="protein sequence ID" value="MFC4357122.1"/>
    <property type="molecule type" value="Genomic_DNA"/>
</dbReference>
<dbReference type="Gene3D" id="3.90.550.10">
    <property type="entry name" value="Spore Coat Polysaccharide Biosynthesis Protein SpsA, Chain A"/>
    <property type="match status" value="1"/>
</dbReference>
<reference evidence="1 2" key="1">
    <citation type="journal article" date="2019" name="Int. J. Syst. Evol. Microbiol.">
        <title>The Global Catalogue of Microorganisms (GCM) 10K type strain sequencing project: providing services to taxonomists for standard genome sequencing and annotation.</title>
        <authorList>
            <consortium name="The Broad Institute Genomics Platform"/>
            <consortium name="The Broad Institute Genome Sequencing Center for Infectious Disease"/>
            <person name="Wu L."/>
            <person name="Ma J."/>
        </authorList>
    </citation>
    <scope>NUCLEOTIDE SEQUENCE [LARGE SCALE GENOMIC DNA]</scope>
    <source>
        <strain evidence="1 2">CGMCC 1.12553</strain>
    </source>
</reference>